<gene>
    <name evidence="1" type="primary">orf62</name>
</gene>
<accession>A0A8E7DN61</accession>
<keyword evidence="1" id="KW-0150">Chloroplast</keyword>
<reference evidence="1" key="1">
    <citation type="submission" date="2020-12" db="EMBL/GenBank/DDBJ databases">
        <title>Complete plastome sequence of Bridelia tomentosa BI. (Phyllanthaceae).</title>
        <authorList>
            <person name="Weng A.-F."/>
            <person name="Wang H.-X."/>
            <person name="Zhu Z.-X."/>
            <person name="Wang H.-F."/>
        </authorList>
    </citation>
    <scope>NUCLEOTIDE SEQUENCE</scope>
</reference>
<organism evidence="1">
    <name type="scientific">Bridelia tomentosa</name>
    <dbReference type="NCBI Taxonomy" id="300990"/>
    <lineage>
        <taxon>Eukaryota</taxon>
        <taxon>Viridiplantae</taxon>
        <taxon>Streptophyta</taxon>
        <taxon>Embryophyta</taxon>
        <taxon>Tracheophyta</taxon>
        <taxon>Spermatophyta</taxon>
        <taxon>Magnoliopsida</taxon>
        <taxon>eudicotyledons</taxon>
        <taxon>Gunneridae</taxon>
        <taxon>Pentapetalae</taxon>
        <taxon>rosids</taxon>
        <taxon>fabids</taxon>
        <taxon>Malpighiales</taxon>
        <taxon>Phyllanthaceae</taxon>
        <taxon>Phyllanthoideae</taxon>
        <taxon>Bridelieae</taxon>
        <taxon>Pseudolachnostylidinae</taxon>
        <taxon>Bridelia</taxon>
    </lineage>
</organism>
<dbReference type="AlphaFoldDB" id="A0A8E7DN61"/>
<keyword evidence="1" id="KW-0934">Plastid</keyword>
<protein>
    <submittedName>
        <fullName evidence="1">Uncharacterized protein</fullName>
    </submittedName>
</protein>
<dbReference type="EMBL" id="MW357611">
    <property type="protein sequence ID" value="QVV41431.1"/>
    <property type="molecule type" value="Genomic_DNA"/>
</dbReference>
<sequence>MSYRPESDIQLLRFDVRSCHIGPSRTSNCFDLNYPEDALYIYIIKKYIYIKPISRFNRSPKR</sequence>
<name>A0A8E7DN61_9ROSI</name>
<geneLocation type="chloroplast" evidence="1"/>
<proteinExistence type="predicted"/>
<evidence type="ECO:0000313" key="1">
    <source>
        <dbReference type="EMBL" id="QVV41431.1"/>
    </source>
</evidence>